<evidence type="ECO:0000313" key="10">
    <source>
        <dbReference type="Proteomes" id="UP001056693"/>
    </source>
</evidence>
<dbReference type="InterPro" id="IPR027417">
    <property type="entry name" value="P-loop_NTPase"/>
</dbReference>
<evidence type="ECO:0000256" key="5">
    <source>
        <dbReference type="ARBA" id="ARBA00023125"/>
    </source>
</evidence>
<evidence type="ECO:0000256" key="2">
    <source>
        <dbReference type="ARBA" id="ARBA00022801"/>
    </source>
</evidence>
<evidence type="ECO:0000259" key="8">
    <source>
        <dbReference type="Pfam" id="PF05872"/>
    </source>
</evidence>
<feature type="domain" description="Helicase HerA-like C-terminal" evidence="8">
    <location>
        <begin position="414"/>
        <end position="515"/>
    </location>
</feature>
<comment type="caution">
    <text evidence="9">The sequence shown here is derived from an EMBL/GenBank/DDBJ whole genome shotgun (WGS) entry which is preliminary data.</text>
</comment>
<accession>A0ABT0NHZ8</accession>
<reference evidence="9 10" key="1">
    <citation type="submission" date="2019-03" db="EMBL/GenBank/DDBJ databases">
        <authorList>
            <person name="Molinero N."/>
            <person name="Sanchez B."/>
            <person name="Walker A."/>
            <person name="Duncan S."/>
            <person name="Delgado S."/>
            <person name="Margolles A."/>
        </authorList>
    </citation>
    <scope>NUCLEOTIDE SEQUENCE [LARGE SCALE GENOMIC DNA]</scope>
    <source>
        <strain evidence="9 10">IPLA60002</strain>
    </source>
</reference>
<evidence type="ECO:0000256" key="6">
    <source>
        <dbReference type="ARBA" id="ARBA00023235"/>
    </source>
</evidence>
<keyword evidence="3" id="KW-0347">Helicase</keyword>
<dbReference type="PANTHER" id="PTHR42957">
    <property type="entry name" value="HELICASE MJ1565-RELATED"/>
    <property type="match status" value="1"/>
</dbReference>
<dbReference type="InterPro" id="IPR002789">
    <property type="entry name" value="HerA_central"/>
</dbReference>
<dbReference type="CDD" id="cd01127">
    <property type="entry name" value="TrwB_TraG_TraD_VirD4"/>
    <property type="match status" value="1"/>
</dbReference>
<evidence type="ECO:0000259" key="7">
    <source>
        <dbReference type="Pfam" id="PF01935"/>
    </source>
</evidence>
<dbReference type="Pfam" id="PF01935">
    <property type="entry name" value="DUF87"/>
    <property type="match status" value="1"/>
</dbReference>
<evidence type="ECO:0000256" key="4">
    <source>
        <dbReference type="ARBA" id="ARBA00022840"/>
    </source>
</evidence>
<dbReference type="Proteomes" id="UP001056693">
    <property type="component" value="Unassembled WGS sequence"/>
</dbReference>
<keyword evidence="6" id="KW-0413">Isomerase</keyword>
<keyword evidence="10" id="KW-1185">Reference proteome</keyword>
<gene>
    <name evidence="9" type="ORF">E2N93_05990</name>
</gene>
<organism evidence="9 10">
    <name type="scientific">Ruminococcus bromii</name>
    <dbReference type="NCBI Taxonomy" id="40518"/>
    <lineage>
        <taxon>Bacteria</taxon>
        <taxon>Bacillati</taxon>
        <taxon>Bacillota</taxon>
        <taxon>Clostridia</taxon>
        <taxon>Eubacteriales</taxon>
        <taxon>Oscillospiraceae</taxon>
        <taxon>Ruminococcus</taxon>
    </lineage>
</organism>
<dbReference type="SUPFAM" id="SSF52540">
    <property type="entry name" value="P-loop containing nucleoside triphosphate hydrolases"/>
    <property type="match status" value="1"/>
</dbReference>
<dbReference type="RefSeq" id="WP_249376610.1">
    <property type="nucleotide sequence ID" value="NZ_SNUZ01000007.1"/>
</dbReference>
<keyword evidence="2" id="KW-0378">Hydrolase</keyword>
<proteinExistence type="predicted"/>
<dbReference type="InterPro" id="IPR033186">
    <property type="entry name" value="HerA_C"/>
</dbReference>
<dbReference type="EMBL" id="SNUZ01000007">
    <property type="protein sequence ID" value="MCL3787557.1"/>
    <property type="molecule type" value="Genomic_DNA"/>
</dbReference>
<sequence length="567" mass="63399">MSIFTFNDNSYVGTVQAVDTASVVVSVENETVLSNIKVNNLVIINASKERQTLIGMVNKIIRKFNDLIQLEDDEEITTEDIVKINLIGTLLDKDGVDTNVFKRTLESVPEISSKCYCMDDKNLTSFMEVISSTSQCSGTPLNIGKYALSKHADAYLDGNKFFQKHAVIVGSTGSGKSCTVATVIEQIALLKSSNAILFDIHGEYSPITGDNIKHYRVAGPNDTYSDDVLFLPYWLLTYEEMMSMMLDRGDNNAPNQAMLFSKTVLQKKKEFLSNNGLEEMVDDITIDSPIPYEMDKLIDQFVFYNEEMVDGAKANTKKKGDYNGILSRFIQRLENKISDKRLNFMFSQDENLINSDYMNELCQKLLLSASDGGGIKIIDFSEVPSDILPLIVSLIARIIFSVQQWIDKGKIHPIAIFCDEAHLYIPQNVKQGMESLSLMSFERIAKEGRKYGVGLVVITQRPSEVDRTVLSQSSNFVAMRLTNADDQNVIKKLLPDSIGNFGDLLPVLDVGEALVVGDASLLPSRILVKRPDPEPNSSTIKFWDEWSKESVDNLIDKAVDSMRKQSK</sequence>
<dbReference type="Pfam" id="PF05872">
    <property type="entry name" value="HerA_C"/>
    <property type="match status" value="1"/>
</dbReference>
<keyword evidence="4" id="KW-0067">ATP-binding</keyword>
<evidence type="ECO:0000256" key="3">
    <source>
        <dbReference type="ARBA" id="ARBA00022806"/>
    </source>
</evidence>
<dbReference type="Gene3D" id="3.40.50.300">
    <property type="entry name" value="P-loop containing nucleotide triphosphate hydrolases"/>
    <property type="match status" value="2"/>
</dbReference>
<keyword evidence="1" id="KW-0547">Nucleotide-binding</keyword>
<feature type="domain" description="Helicase HerA central" evidence="7">
    <location>
        <begin position="142"/>
        <end position="398"/>
    </location>
</feature>
<dbReference type="InterPro" id="IPR008571">
    <property type="entry name" value="HerA-like"/>
</dbReference>
<protein>
    <submittedName>
        <fullName evidence="9">DUF853 family protein</fullName>
    </submittedName>
</protein>
<name>A0ABT0NHZ8_9FIRM</name>
<evidence type="ECO:0000313" key="9">
    <source>
        <dbReference type="EMBL" id="MCL3787557.1"/>
    </source>
</evidence>
<dbReference type="PANTHER" id="PTHR42957:SF1">
    <property type="entry name" value="HELICASE MJ1565-RELATED"/>
    <property type="match status" value="1"/>
</dbReference>
<keyword evidence="5" id="KW-0238">DNA-binding</keyword>
<evidence type="ECO:0000256" key="1">
    <source>
        <dbReference type="ARBA" id="ARBA00022741"/>
    </source>
</evidence>